<reference evidence="1 2" key="1">
    <citation type="journal article" date="2021" name="BMC Biol.">
        <title>Horizontally acquired antibacterial genes associated with adaptive radiation of ladybird beetles.</title>
        <authorList>
            <person name="Li H.S."/>
            <person name="Tang X.F."/>
            <person name="Huang Y.H."/>
            <person name="Xu Z.Y."/>
            <person name="Chen M.L."/>
            <person name="Du X.Y."/>
            <person name="Qiu B.Y."/>
            <person name="Chen P.T."/>
            <person name="Zhang W."/>
            <person name="Slipinski A."/>
            <person name="Escalona H.E."/>
            <person name="Waterhouse R.M."/>
            <person name="Zwick A."/>
            <person name="Pang H."/>
        </authorList>
    </citation>
    <scope>NUCLEOTIDE SEQUENCE [LARGE SCALE GENOMIC DNA]</scope>
    <source>
        <strain evidence="1">SYSU2018</strain>
    </source>
</reference>
<dbReference type="AlphaFoldDB" id="A0ABD2NS36"/>
<evidence type="ECO:0000313" key="1">
    <source>
        <dbReference type="EMBL" id="KAL3281171.1"/>
    </source>
</evidence>
<dbReference type="EMBL" id="JABFTP020000144">
    <property type="protein sequence ID" value="KAL3281171.1"/>
    <property type="molecule type" value="Genomic_DNA"/>
</dbReference>
<dbReference type="Proteomes" id="UP001516400">
    <property type="component" value="Unassembled WGS sequence"/>
</dbReference>
<sequence length="147" mass="16245">MEMFMEDTNMDLLSDPPYDEEYKNITSEEGFTSAINTMTGPEREPKISGLTDHYPVTLAVGFHGPGPDERKVDERTNHRYVDYKALKSVLSSLSWESVCGAADVESATGEFIGVSSTCISDSTKSLKQGRNDLKRSDWITNGIINAV</sequence>
<comment type="caution">
    <text evidence="1">The sequence shown here is derived from an EMBL/GenBank/DDBJ whole genome shotgun (WGS) entry which is preliminary data.</text>
</comment>
<accession>A0ABD2NS36</accession>
<name>A0ABD2NS36_9CUCU</name>
<evidence type="ECO:0000313" key="2">
    <source>
        <dbReference type="Proteomes" id="UP001516400"/>
    </source>
</evidence>
<proteinExistence type="predicted"/>
<keyword evidence="2" id="KW-1185">Reference proteome</keyword>
<organism evidence="1 2">
    <name type="scientific">Cryptolaemus montrouzieri</name>
    <dbReference type="NCBI Taxonomy" id="559131"/>
    <lineage>
        <taxon>Eukaryota</taxon>
        <taxon>Metazoa</taxon>
        <taxon>Ecdysozoa</taxon>
        <taxon>Arthropoda</taxon>
        <taxon>Hexapoda</taxon>
        <taxon>Insecta</taxon>
        <taxon>Pterygota</taxon>
        <taxon>Neoptera</taxon>
        <taxon>Endopterygota</taxon>
        <taxon>Coleoptera</taxon>
        <taxon>Polyphaga</taxon>
        <taxon>Cucujiformia</taxon>
        <taxon>Coccinelloidea</taxon>
        <taxon>Coccinellidae</taxon>
        <taxon>Scymninae</taxon>
        <taxon>Scymnini</taxon>
        <taxon>Cryptolaemus</taxon>
    </lineage>
</organism>
<gene>
    <name evidence="1" type="ORF">HHI36_004389</name>
</gene>
<protein>
    <submittedName>
        <fullName evidence="1">Uncharacterized protein</fullName>
    </submittedName>
</protein>